<gene>
    <name evidence="1" type="ORF">HHS34_003505</name>
</gene>
<reference evidence="1 2" key="1">
    <citation type="journal article" date="2021" name="ISME J.">
        <title>Genomic evolution of the class Acidithiobacillia: deep-branching Proteobacteria living in extreme acidic conditions.</title>
        <authorList>
            <person name="Moya-Beltran A."/>
            <person name="Beard S."/>
            <person name="Rojas-Villalobos C."/>
            <person name="Issotta F."/>
            <person name="Gallardo Y."/>
            <person name="Ulloa R."/>
            <person name="Giaveno A."/>
            <person name="Degli Esposti M."/>
            <person name="Johnson D.B."/>
            <person name="Quatrini R."/>
        </authorList>
    </citation>
    <scope>NUCLEOTIDE SEQUENCE [LARGE SCALE GENOMIC DNA]</scope>
    <source>
        <strain evidence="1 2">GG1-14</strain>
    </source>
</reference>
<accession>A0ACD5HIB5</accession>
<organism evidence="1 2">
    <name type="scientific">Acidithiobacillus montserratensis</name>
    <dbReference type="NCBI Taxonomy" id="2729135"/>
    <lineage>
        <taxon>Bacteria</taxon>
        <taxon>Pseudomonadati</taxon>
        <taxon>Pseudomonadota</taxon>
        <taxon>Acidithiobacillia</taxon>
        <taxon>Acidithiobacillales</taxon>
        <taxon>Acidithiobacillaceae</taxon>
        <taxon>Acidithiobacillus</taxon>
    </lineage>
</organism>
<sequence length="367" mass="39785">MTKKHRWQIALAVAMCLGYTGVAQAATHPATHPVRTYAQRGVKHHIHSVKGHEHLHTLRYHSVKQIHGLSRHHPTLPAVADDYTALTPTALQLMHLSPVEFAGVGAAPQPVSDYVYHFQSFPETGKSSVTSPEFVDQSLVLVKTGLPAAGVHEEAPVKVAAPVDALSVTSTPEQSHLRLALEMLASQAYHWARHPLQALESNGDAASGPQAAEQLANDIAQQASQYAEGGSDTASTGDSWLSPRAMVVSALKFIGAPYRWGGMSPSGFDCSGFVKYILAKFDIRVPRTSYAQAADLRKVSRENLKPGDLVFFDTMHRPFSHVGIYIGHQRFVSAQTPRTGVQVGSLNDPYWAAHYDGARSLPGTHDS</sequence>
<name>A0ACD5HIB5_9PROT</name>
<evidence type="ECO:0000313" key="2">
    <source>
        <dbReference type="Proteomes" id="UP001195965"/>
    </source>
</evidence>
<protein>
    <submittedName>
        <fullName evidence="1">NlpC/P60 family protein</fullName>
    </submittedName>
</protein>
<proteinExistence type="predicted"/>
<dbReference type="EMBL" id="CP127526">
    <property type="protein sequence ID" value="XRI74276.1"/>
    <property type="molecule type" value="Genomic_DNA"/>
</dbReference>
<dbReference type="Proteomes" id="UP001195965">
    <property type="component" value="Chromosome"/>
</dbReference>
<evidence type="ECO:0000313" key="1">
    <source>
        <dbReference type="EMBL" id="XRI74276.1"/>
    </source>
</evidence>
<keyword evidence="2" id="KW-1185">Reference proteome</keyword>